<dbReference type="Proteomes" id="UP000005435">
    <property type="component" value="Chromosome"/>
</dbReference>
<sequence>MTTYNDEFYSVCVSKKSIKKICDEEIATKYTELYKLFQEERKYKTLKMLSDGSAVILDYDNHNINIINYKKQSKHVFNNASIDFLDIDYRKGILAIVNENGVKIMYNNGNAVIHPEEDYIFLKGRILDKLGNPLFITLSSSKLDINKSKIEMFQICDL</sequence>
<reference evidence="2" key="1">
    <citation type="submission" date="2011-12" db="EMBL/GenBank/DDBJ databases">
        <title>Complete sequence of Clostridium clariflavum DSM 19732.</title>
        <authorList>
            <consortium name="US DOE Joint Genome Institute"/>
            <person name="Lucas S."/>
            <person name="Han J."/>
            <person name="Lapidus A."/>
            <person name="Cheng J.-F."/>
            <person name="Goodwin L."/>
            <person name="Pitluck S."/>
            <person name="Peters L."/>
            <person name="Teshima H."/>
            <person name="Detter J.C."/>
            <person name="Han C."/>
            <person name="Tapia R."/>
            <person name="Land M."/>
            <person name="Hauser L."/>
            <person name="Kyrpides N."/>
            <person name="Ivanova N."/>
            <person name="Pagani I."/>
            <person name="Kitzmiller T."/>
            <person name="Lynd L."/>
            <person name="Izquierdo J."/>
            <person name="Woyke T."/>
        </authorList>
    </citation>
    <scope>NUCLEOTIDE SEQUENCE [LARGE SCALE GENOMIC DNA]</scope>
    <source>
        <strain evidence="2">DSM 19732 / NBRC 101661 / EBR45</strain>
    </source>
</reference>
<accession>G8LZI6</accession>
<keyword evidence="2" id="KW-1185">Reference proteome</keyword>
<dbReference type="RefSeq" id="WP_014253487.1">
    <property type="nucleotide sequence ID" value="NC_016627.1"/>
</dbReference>
<organism evidence="1 2">
    <name type="scientific">Acetivibrio clariflavus (strain DSM 19732 / NBRC 101661 / EBR45)</name>
    <name type="common">Clostridium clariflavum</name>
    <dbReference type="NCBI Taxonomy" id="720554"/>
    <lineage>
        <taxon>Bacteria</taxon>
        <taxon>Bacillati</taxon>
        <taxon>Bacillota</taxon>
        <taxon>Clostridia</taxon>
        <taxon>Eubacteriales</taxon>
        <taxon>Oscillospiraceae</taxon>
        <taxon>Acetivibrio</taxon>
    </lineage>
</organism>
<evidence type="ECO:0000313" key="1">
    <source>
        <dbReference type="EMBL" id="AEV66849.1"/>
    </source>
</evidence>
<reference evidence="1 2" key="2">
    <citation type="journal article" date="2012" name="Stand. Genomic Sci.">
        <title>Complete Genome Sequence of Clostridium clariflavum DSM 19732.</title>
        <authorList>
            <person name="Izquierdo J.A."/>
            <person name="Goodwin L."/>
            <person name="Davenport K.W."/>
            <person name="Teshima H."/>
            <person name="Bruce D."/>
            <person name="Detter C."/>
            <person name="Tapia R."/>
            <person name="Han S."/>
            <person name="Land M."/>
            <person name="Hauser L."/>
            <person name="Jeffries C.D."/>
            <person name="Han J."/>
            <person name="Pitluck S."/>
            <person name="Nolan M."/>
            <person name="Chen A."/>
            <person name="Huntemann M."/>
            <person name="Mavromatis K."/>
            <person name="Mikhailova N."/>
            <person name="Liolios K."/>
            <person name="Woyke T."/>
            <person name="Lynd L.R."/>
        </authorList>
    </citation>
    <scope>NUCLEOTIDE SEQUENCE [LARGE SCALE GENOMIC DNA]</scope>
    <source>
        <strain evidence="2">DSM 19732 / NBRC 101661 / EBR45</strain>
    </source>
</reference>
<dbReference type="EMBL" id="CP003065">
    <property type="protein sequence ID" value="AEV66849.1"/>
    <property type="molecule type" value="Genomic_DNA"/>
</dbReference>
<gene>
    <name evidence="1" type="ordered locus">Clocl_0095</name>
</gene>
<name>G8LZI6_ACECE</name>
<evidence type="ECO:0000313" key="2">
    <source>
        <dbReference type="Proteomes" id="UP000005435"/>
    </source>
</evidence>
<proteinExistence type="predicted"/>
<dbReference type="AlphaFoldDB" id="G8LZI6"/>
<protein>
    <submittedName>
        <fullName evidence="1">Uncharacterized protein</fullName>
    </submittedName>
</protein>
<dbReference type="HOGENOM" id="CLU_1666341_0_0_9"/>
<dbReference type="KEGG" id="ccl:Clocl_0095"/>